<dbReference type="InterPro" id="IPR018247">
    <property type="entry name" value="EF_Hand_1_Ca_BS"/>
</dbReference>
<reference evidence="2" key="1">
    <citation type="submission" date="2021-05" db="EMBL/GenBank/DDBJ databases">
        <title>The genome of the haptophyte Pavlova lutheri (Diacronema luteri, Pavlovales) - a model for lipid biosynthesis in eukaryotic algae.</title>
        <authorList>
            <person name="Hulatt C.J."/>
            <person name="Posewitz M.C."/>
        </authorList>
    </citation>
    <scope>NUCLEOTIDE SEQUENCE</scope>
    <source>
        <strain evidence="2">NIVA-4/92</strain>
    </source>
</reference>
<evidence type="ECO:0000313" key="2">
    <source>
        <dbReference type="EMBL" id="KAG8469253.1"/>
    </source>
</evidence>
<feature type="region of interest" description="Disordered" evidence="1">
    <location>
        <begin position="338"/>
        <end position="380"/>
    </location>
</feature>
<dbReference type="EMBL" id="JAGTXO010000003">
    <property type="protein sequence ID" value="KAG8469253.1"/>
    <property type="molecule type" value="Genomic_DNA"/>
</dbReference>
<feature type="region of interest" description="Disordered" evidence="1">
    <location>
        <begin position="1340"/>
        <end position="1367"/>
    </location>
</feature>
<feature type="compositionally biased region" description="Basic and acidic residues" evidence="1">
    <location>
        <begin position="625"/>
        <end position="641"/>
    </location>
</feature>
<dbReference type="Gene3D" id="1.25.10.10">
    <property type="entry name" value="Leucine-rich Repeat Variant"/>
    <property type="match status" value="1"/>
</dbReference>
<feature type="compositionally biased region" description="Basic and acidic residues" evidence="1">
    <location>
        <begin position="1853"/>
        <end position="1862"/>
    </location>
</feature>
<feature type="region of interest" description="Disordered" evidence="1">
    <location>
        <begin position="1637"/>
        <end position="1699"/>
    </location>
</feature>
<feature type="region of interest" description="Disordered" evidence="1">
    <location>
        <begin position="849"/>
        <end position="905"/>
    </location>
</feature>
<feature type="compositionally biased region" description="Low complexity" evidence="1">
    <location>
        <begin position="2109"/>
        <end position="2118"/>
    </location>
</feature>
<feature type="region of interest" description="Disordered" evidence="1">
    <location>
        <begin position="1730"/>
        <end position="1887"/>
    </location>
</feature>
<dbReference type="InterPro" id="IPR011989">
    <property type="entry name" value="ARM-like"/>
</dbReference>
<dbReference type="PROSITE" id="PS00018">
    <property type="entry name" value="EF_HAND_1"/>
    <property type="match status" value="1"/>
</dbReference>
<feature type="compositionally biased region" description="Low complexity" evidence="1">
    <location>
        <begin position="1815"/>
        <end position="1829"/>
    </location>
</feature>
<feature type="compositionally biased region" description="Low complexity" evidence="1">
    <location>
        <begin position="2081"/>
        <end position="2099"/>
    </location>
</feature>
<feature type="compositionally biased region" description="Acidic residues" evidence="1">
    <location>
        <begin position="369"/>
        <end position="380"/>
    </location>
</feature>
<protein>
    <submittedName>
        <fullName evidence="2">Uncharacterized protein</fullName>
    </submittedName>
</protein>
<dbReference type="InterPro" id="IPR016024">
    <property type="entry name" value="ARM-type_fold"/>
</dbReference>
<proteinExistence type="predicted"/>
<feature type="region of interest" description="Disordered" evidence="1">
    <location>
        <begin position="1519"/>
        <end position="1551"/>
    </location>
</feature>
<dbReference type="OrthoDB" id="120976at2759"/>
<feature type="region of interest" description="Disordered" evidence="1">
    <location>
        <begin position="625"/>
        <end position="660"/>
    </location>
</feature>
<gene>
    <name evidence="2" type="ORF">KFE25_007771</name>
</gene>
<feature type="compositionally biased region" description="Low complexity" evidence="1">
    <location>
        <begin position="1866"/>
        <end position="1887"/>
    </location>
</feature>
<feature type="region of interest" description="Disordered" evidence="1">
    <location>
        <begin position="2005"/>
        <end position="2044"/>
    </location>
</feature>
<feature type="region of interest" description="Disordered" evidence="1">
    <location>
        <begin position="293"/>
        <end position="325"/>
    </location>
</feature>
<feature type="region of interest" description="Disordered" evidence="1">
    <location>
        <begin position="2784"/>
        <end position="2803"/>
    </location>
</feature>
<keyword evidence="3" id="KW-1185">Reference proteome</keyword>
<sequence length="2803" mass="289582">MDDGWAALSVRRVSRGALVGQRALEAMTGSKMLAFRTDRVLDALALAARSRREADPLAARALEESGVVVRPAKWAAAKRAKARFAVGRTLGSGADSAGGAFDLDVYWHGDEAPVRLAITSEERRSSDDLYALVVGRLVRELGWDGKPTRFGELRELDELGSRPIASHAALLRAIGEHEIAAAERRDDERRALVARMRTALLLRGPGAELAAHGAWELACRVENHAELADILPLLVAGAQASHSRQLRIHCASALAQFAQTEMALSGDGAGALPLVELVRAIHAQLHKFLAPEEARGTAAESKVESDPLDTRRAHDGGVTGSGGAATVVKSDGLRADWAQRESDNPRGAQNDADGDGAGDQSDGTGGDVHDDDDDDSEAEEPVGAAELDELLLLLTLLLVAEPALAEHQALGGNVPLVKLIAHGGRGGGGPDGTPGADSDVRRCAMAALSSALRHSAQACVELVADGGCGALCALAADGASGVAVRASAASAVGWALRFVRELARAAGEVREDARARDALCARVPAALLGQLAALLSGLPAARAAAGAAAGAGKAAAWPRAPPVTELSLLESTLVAAWGVAAVHATVGLPIELPHVPTHAEPARAPVAGAVASPPAVGRLAAERPADGTWHDGDQHRSHRSEGATPPLQPPREQTAGTRTPQPAGAIVATAGLLPFLARLLVAGTREGAPASLQTSDGRGASTFSPPAWAHRSAELAAALLANLRPSTSHASHGASAGARVCAAALLGVEALSTAADAAARADAAAHAAPTESDNGDGTSAVRSESALAARARARETLAHHARLADGCAAVLAHWVADAAEARALAAAGGVERVCRALIFSLRFSGRDNGVPRDTAGASTRVDGDGDDGDGGDGAPPAGGAWRAGADVLNSGAPHAGATGSRRRSLQAQMASASTASRLASHKAKALAAHRAAAATGADGADGALAAEAEAVTLATPPPFAAPDSMLTLNLGACLLRLLALPELRARGEVHGRAAELRVLGEHGARVAAAARAHDGLGGAVGANAPYQNAVGAHVSAHTMAAIVRLLAPTDAVSVYGAALIWAMCRSDARALTAAECGAVARLVALLRAHGGVLDGGDGGGDGKACAPNAPALAPWAELAGRWAAWALCALALGAPGGEAIARAPGSVELLASIARAPLSTNGGASAARALARPSSARARALTARSGVRSAAAGDASGQRRVRLACTLALCALCAHDGSAAAAAVAADAPALLCELAADERRSARERRACALALGALRRDGRFKDALARLEERALVALVRSAQQPALRRLGARGLATLALAPRRRIIREQGGVDALVAAVRDSLRAHATADAAADAAADVATDGGDGGHGAAGERAGAHAPSAPAREEGDVDAATDLLALMPEALGALVNLSVEPATQLLLARHALWTLVGVFNRPPRRCARAGALAAQVLSHLASNRRNRRVMYRAEFRLKAERWAAGTRAAREILRVDEAERAEAERLTDAEWEALAHGRGEHGADADAGAGAERAVDGVVADAGGAGTGGAGTGGTGTGGTGTGGTGTGGTGTGGTGTGGTGEFVAWLDRLCEEQAALGDGGARAAARAAVPRAAAAAGARDATARGRTRGVAPPEGWITLNGFLQTSFELMWLQWHAAATWGGMNPADEAPTTLPWSAHDGGRTDRGTVPRASASLGGEARERRAAAGPSARARGARERRGGGGGGLDWAALGSLGDGANGVDGSDSEAAWANGEVAAGPDERAPGLPSGPDERAPGLTSAPLPLREAAVAVATRDGRDEGDDVVTHTNGRPRSAARAGRTPSPPFSRAGATAPAPGSERVALSWPASARAAAAPSQPTPLVRPASAGRARAPHTQHALGEGRDARDVPPSRPASASSRRLARPASAGALRPSSARARLVASHSTAATGGGAWADGVPVRLSVSRLDLSGARRECAMRAASCATALSTARSSISLLGTAGGAAGGAATGARGAACSARAGASGGSECGGASGGQTARSVHRWHPDIRSLHLRPLSPARAPPDGAETHETALGARGAGGAANLRRSRSGPIRGRQTSVLAAALRVRAERKARLERIELARAEALRAAAERVAPAAGADSGRGAAAVERTADDDDDAALGTADGGNASTPRTPTDARLSSSSAMRERARAALSRTQTAAALLVVKLDSHVHRMPTWRFAQTADGPANPEGTFDVALLQSAGLFDDEPPSRRDARFQMCSWLAAPTARYWEPVGAAGAALAAAHGDERAYESAAIASASSSPFAQYALPDGALIRCYHTGVRRHAYEPPAETPTEPPFTLASIEEPCLPPPPRAPFPSEATRPGLRAHVHAAAPIPDRHTLHVAHPDVWYGTLPTDAMQLVAAPFKPPAAEPTDEFDEEKRKVVVEPKRPWHLDTSIFAPRRRTCDARAYFTTRAVLRRGFALDWGRCNSAKFQRLIAREDDDGLLGLDAELGEVRAALDAHIDTLNSVYAYYCTTGEAYDNFVLGMKEFSQWLDDCSLPEPDSRACRKTDLLTIFIAACPSEDASAARLGFDRALLRHQWLQVIVRIAIAKYIKSGLTSDVSEALDALIVDDILPNVSPFARHDHDRFRREQLYSEQTELSILQHESSLRELFRRYSSSDVDNAAASKAESMSLAEWRRLMKDAAMLDGHFTKRESNLCVIYSLCFVADEVSRRNKLVQMTFVDFLEALGRIAVFKPLPTQADYDLLYAQTGVEIQNCSHFFDVLWQHFGDHGVAEFNRSHELDWQVAETSAGRPLPETISLVCELLIGRIDRDGDGKITSKDWKYRRADFADPDSRVEGGAPQRLFPSQYR</sequence>
<feature type="region of interest" description="Disordered" evidence="1">
    <location>
        <begin position="2081"/>
        <end position="2134"/>
    </location>
</feature>
<organism evidence="2 3">
    <name type="scientific">Diacronema lutheri</name>
    <name type="common">Unicellular marine alga</name>
    <name type="synonym">Monochrysis lutheri</name>
    <dbReference type="NCBI Taxonomy" id="2081491"/>
    <lineage>
        <taxon>Eukaryota</taxon>
        <taxon>Haptista</taxon>
        <taxon>Haptophyta</taxon>
        <taxon>Pavlovophyceae</taxon>
        <taxon>Pavlovales</taxon>
        <taxon>Pavlovaceae</taxon>
        <taxon>Diacronema</taxon>
    </lineage>
</organism>
<feature type="compositionally biased region" description="Low complexity" evidence="1">
    <location>
        <begin position="874"/>
        <end position="886"/>
    </location>
</feature>
<feature type="compositionally biased region" description="Basic and acidic residues" evidence="1">
    <location>
        <begin position="293"/>
        <end position="315"/>
    </location>
</feature>
<dbReference type="Gene3D" id="1.10.238.10">
    <property type="entry name" value="EF-hand"/>
    <property type="match status" value="1"/>
</dbReference>
<name>A0A8J6CIV4_DIALT</name>
<comment type="caution">
    <text evidence="2">The sequence shown here is derived from an EMBL/GenBank/DDBJ whole genome shotgun (WGS) entry which is preliminary data.</text>
</comment>
<evidence type="ECO:0000256" key="1">
    <source>
        <dbReference type="SAM" id="MobiDB-lite"/>
    </source>
</evidence>
<accession>A0A8J6CIV4</accession>
<dbReference type="SUPFAM" id="SSF48371">
    <property type="entry name" value="ARM repeat"/>
    <property type="match status" value="2"/>
</dbReference>
<evidence type="ECO:0000313" key="3">
    <source>
        <dbReference type="Proteomes" id="UP000751190"/>
    </source>
</evidence>
<dbReference type="Proteomes" id="UP000751190">
    <property type="component" value="Unassembled WGS sequence"/>
</dbReference>